<name>A0A6I3SI92_HELMO</name>
<evidence type="ECO:0000313" key="7">
    <source>
        <dbReference type="EMBL" id="MTV48609.1"/>
    </source>
</evidence>
<reference evidence="7 8" key="1">
    <citation type="submission" date="2019-11" db="EMBL/GenBank/DDBJ databases">
        <title>Whole-genome sequence of a the green, strictly anaerobic photosynthetic bacterium Heliobacillus mobilis DSM 6151.</title>
        <authorList>
            <person name="Kyndt J.A."/>
            <person name="Meyer T.E."/>
        </authorList>
    </citation>
    <scope>NUCLEOTIDE SEQUENCE [LARGE SCALE GENOMIC DNA]</scope>
    <source>
        <strain evidence="7 8">DSM 6151</strain>
    </source>
</reference>
<evidence type="ECO:0000256" key="3">
    <source>
        <dbReference type="ARBA" id="ARBA00023315"/>
    </source>
</evidence>
<evidence type="ECO:0000259" key="5">
    <source>
        <dbReference type="Pfam" id="PF00195"/>
    </source>
</evidence>
<dbReference type="Pfam" id="PF00195">
    <property type="entry name" value="Chal_sti_synt_N"/>
    <property type="match status" value="1"/>
</dbReference>
<comment type="caution">
    <text evidence="7">The sequence shown here is derived from an EMBL/GenBank/DDBJ whole genome shotgun (WGS) entry which is preliminary data.</text>
</comment>
<keyword evidence="2" id="KW-0808">Transferase</keyword>
<evidence type="ECO:0000313" key="8">
    <source>
        <dbReference type="Proteomes" id="UP000430670"/>
    </source>
</evidence>
<dbReference type="RefSeq" id="WP_155475714.1">
    <property type="nucleotide sequence ID" value="NZ_WNKU01000005.1"/>
</dbReference>
<dbReference type="GO" id="GO:0030639">
    <property type="term" value="P:polyketide biosynthetic process"/>
    <property type="evidence" value="ECO:0007669"/>
    <property type="project" value="TreeGrafter"/>
</dbReference>
<dbReference type="SUPFAM" id="SSF53901">
    <property type="entry name" value="Thiolase-like"/>
    <property type="match status" value="2"/>
</dbReference>
<feature type="domain" description="Chalcone/stilbene synthase C-terminal" evidence="6">
    <location>
        <begin position="222"/>
        <end position="358"/>
    </location>
</feature>
<dbReference type="Gene3D" id="3.40.47.10">
    <property type="match status" value="2"/>
</dbReference>
<dbReference type="PANTHER" id="PTHR11877">
    <property type="entry name" value="HYDROXYMETHYLGLUTARYL-COA SYNTHASE"/>
    <property type="match status" value="1"/>
</dbReference>
<keyword evidence="3" id="KW-0012">Acyltransferase</keyword>
<dbReference type="OrthoDB" id="9786288at2"/>
<dbReference type="Pfam" id="PF02797">
    <property type="entry name" value="Chal_sti_synt_C"/>
    <property type="match status" value="1"/>
</dbReference>
<dbReference type="PANTHER" id="PTHR11877:SF99">
    <property type="entry name" value="1,3,6,8-TETRAHYDROXYNAPHTHALENE SYNTHASE"/>
    <property type="match status" value="1"/>
</dbReference>
<evidence type="ECO:0000256" key="1">
    <source>
        <dbReference type="ARBA" id="ARBA00005531"/>
    </source>
</evidence>
<accession>A0A6I3SI92</accession>
<dbReference type="InterPro" id="IPR001099">
    <property type="entry name" value="Chalcone/stilbene_synt_N"/>
</dbReference>
<dbReference type="GO" id="GO:0016747">
    <property type="term" value="F:acyltransferase activity, transferring groups other than amino-acyl groups"/>
    <property type="evidence" value="ECO:0007669"/>
    <property type="project" value="InterPro"/>
</dbReference>
<dbReference type="EMBL" id="WNKU01000005">
    <property type="protein sequence ID" value="MTV48609.1"/>
    <property type="molecule type" value="Genomic_DNA"/>
</dbReference>
<evidence type="ECO:0000256" key="4">
    <source>
        <dbReference type="PIRSR" id="PIRSR000451-1"/>
    </source>
</evidence>
<keyword evidence="8" id="KW-1185">Reference proteome</keyword>
<dbReference type="InterPro" id="IPR011141">
    <property type="entry name" value="Polyketide_synthase_type-III"/>
</dbReference>
<evidence type="ECO:0000256" key="2">
    <source>
        <dbReference type="ARBA" id="ARBA00022679"/>
    </source>
</evidence>
<organism evidence="7 8">
    <name type="scientific">Heliobacterium mobile</name>
    <name type="common">Heliobacillus mobilis</name>
    <dbReference type="NCBI Taxonomy" id="28064"/>
    <lineage>
        <taxon>Bacteria</taxon>
        <taxon>Bacillati</taxon>
        <taxon>Bacillota</taxon>
        <taxon>Clostridia</taxon>
        <taxon>Eubacteriales</taxon>
        <taxon>Heliobacteriaceae</taxon>
        <taxon>Heliobacterium</taxon>
    </lineage>
</organism>
<dbReference type="Proteomes" id="UP000430670">
    <property type="component" value="Unassembled WGS sequence"/>
</dbReference>
<feature type="domain" description="Chalcone/stilbene synthase N-terminal" evidence="5">
    <location>
        <begin position="2"/>
        <end position="200"/>
    </location>
</feature>
<comment type="similarity">
    <text evidence="1">Belongs to the thiolase-like superfamily. Chalcone/stilbene synthases family.</text>
</comment>
<gene>
    <name evidence="7" type="ORF">GJ688_06395</name>
</gene>
<feature type="active site" description="Acyl-thioester intermediate" evidence="4">
    <location>
        <position position="139"/>
    </location>
</feature>
<dbReference type="CDD" id="cd00831">
    <property type="entry name" value="CHS_like"/>
    <property type="match status" value="1"/>
</dbReference>
<protein>
    <submittedName>
        <fullName evidence="7">Type III polyketide synthase</fullName>
    </submittedName>
</protein>
<proteinExistence type="inferred from homology"/>
<sequence>MARILSVGTAVPQYVFRQNEVRQVVRKRFASAFRDIDRLLPVFEHANIDTRHFCVPMEWYETSHSFAEKNRLYVENALSLSVEAVKKCLQKANVAPQDIDCILFVSTTGLSTPSIDAHIANILEMKPSIRRLPLWGLGCAGGTAGIARGAELARAYPGSLVLVVSVELCGLTFLGGDLSKSNLIATSLFGDGAAALLLTVDGDTSLRRPQGATGFGVPRLIASQSTLWPDTVDIMGWELTDDGLKVIFSRDIPSFVQKWIPDAVDGFLASQQLTRNDITRLIPHPGGMKVIQAYEESLGIKSELTYHAREVLRNYGNMSSATVLFVLEKTIADEVSEGEYGLMTALGPGFSSELVLLQW</sequence>
<dbReference type="AlphaFoldDB" id="A0A6I3SI92"/>
<evidence type="ECO:0000259" key="6">
    <source>
        <dbReference type="Pfam" id="PF02797"/>
    </source>
</evidence>
<dbReference type="InterPro" id="IPR016039">
    <property type="entry name" value="Thiolase-like"/>
</dbReference>
<dbReference type="PIRSF" id="PIRSF000451">
    <property type="entry name" value="PKS_III"/>
    <property type="match status" value="1"/>
</dbReference>
<dbReference type="InterPro" id="IPR012328">
    <property type="entry name" value="Chalcone/stilbene_synt_C"/>
</dbReference>